<keyword evidence="3" id="KW-1185">Reference proteome</keyword>
<protein>
    <recommendedName>
        <fullName evidence="4">CHAT domain-containing protein</fullName>
    </recommendedName>
</protein>
<proteinExistence type="predicted"/>
<evidence type="ECO:0008006" key="4">
    <source>
        <dbReference type="Google" id="ProtNLM"/>
    </source>
</evidence>
<dbReference type="EMBL" id="CP114040">
    <property type="protein sequence ID" value="WAS92374.1"/>
    <property type="molecule type" value="Genomic_DNA"/>
</dbReference>
<reference evidence="2" key="1">
    <citation type="submission" date="2022-11" db="EMBL/GenBank/DDBJ databases">
        <title>Minimal conservation of predation-associated metabolite biosynthetic gene clusters underscores biosynthetic potential of Myxococcota including descriptions for ten novel species: Archangium lansinium sp. nov., Myxococcus landrumus sp. nov., Nannocystis bai.</title>
        <authorList>
            <person name="Ahearne A."/>
            <person name="Stevens C."/>
            <person name="Dowd S."/>
        </authorList>
    </citation>
    <scope>NUCLEOTIDE SEQUENCE</scope>
    <source>
        <strain evidence="2">Fl3</strain>
    </source>
</reference>
<dbReference type="RefSeq" id="WP_269034723.1">
    <property type="nucleotide sequence ID" value="NZ_CP114040.1"/>
</dbReference>
<feature type="region of interest" description="Disordered" evidence="1">
    <location>
        <begin position="284"/>
        <end position="312"/>
    </location>
</feature>
<evidence type="ECO:0000313" key="2">
    <source>
        <dbReference type="EMBL" id="WAS92374.1"/>
    </source>
</evidence>
<accession>A0ABY7GZW2</accession>
<evidence type="ECO:0000256" key="1">
    <source>
        <dbReference type="SAM" id="MobiDB-lite"/>
    </source>
</evidence>
<organism evidence="2 3">
    <name type="scientific">Nannocystis punicea</name>
    <dbReference type="NCBI Taxonomy" id="2995304"/>
    <lineage>
        <taxon>Bacteria</taxon>
        <taxon>Pseudomonadati</taxon>
        <taxon>Myxococcota</taxon>
        <taxon>Polyangia</taxon>
        <taxon>Nannocystales</taxon>
        <taxon>Nannocystaceae</taxon>
        <taxon>Nannocystis</taxon>
    </lineage>
</organism>
<evidence type="ECO:0000313" key="3">
    <source>
        <dbReference type="Proteomes" id="UP001164459"/>
    </source>
</evidence>
<dbReference type="Proteomes" id="UP001164459">
    <property type="component" value="Chromosome"/>
</dbReference>
<sequence length="312" mass="34271">MPRYPEFPTALYEYLLHQVPPTALQEFLTMHYADVVPRLPGPAAVAVSQYVFDAVRALQQSGYVDDALFVKFAEWRPRDPYVRTVAVTVLGHDPLLRGGDAPTRGPGDSGDRPRPVLLVLMACPEDQSQLDLAKEVGLITDTLTPVRDHVQVVYGWEVGADDVLDLIADHKPTWIHFGGHGGRDGTLLVVGPAGSTHRLRYDALARFIGVMRSPPKCIVLNNCFSGAATSPLTQYVDAVIGMRKEVTDEAALSFSRGLYRRLADGLDLEEAFLYARARLGSLEPPADELPQLNPRAGADPRELRMAPARPTR</sequence>
<gene>
    <name evidence="2" type="ORF">O0S08_39855</name>
</gene>
<name>A0ABY7GZW2_9BACT</name>